<keyword evidence="1" id="KW-0812">Transmembrane</keyword>
<reference evidence="2" key="2">
    <citation type="submission" date="2021-02" db="EMBL/GenBank/DDBJ databases">
        <authorList>
            <person name="Kimball J.A."/>
            <person name="Haas M.W."/>
            <person name="Macchietto M."/>
            <person name="Kono T."/>
            <person name="Duquette J."/>
            <person name="Shao M."/>
        </authorList>
    </citation>
    <scope>NUCLEOTIDE SEQUENCE</scope>
    <source>
        <tissue evidence="2">Fresh leaf tissue</tissue>
    </source>
</reference>
<dbReference type="Proteomes" id="UP000729402">
    <property type="component" value="Unassembled WGS sequence"/>
</dbReference>
<comment type="caution">
    <text evidence="2">The sequence shown here is derived from an EMBL/GenBank/DDBJ whole genome shotgun (WGS) entry which is preliminary data.</text>
</comment>
<gene>
    <name evidence="2" type="ORF">GUJ93_ZPchr0002g25978</name>
</gene>
<proteinExistence type="predicted"/>
<name>A0A8J5VEG5_ZIZPA</name>
<evidence type="ECO:0000256" key="1">
    <source>
        <dbReference type="SAM" id="Phobius"/>
    </source>
</evidence>
<keyword evidence="1" id="KW-0472">Membrane</keyword>
<keyword evidence="3" id="KW-1185">Reference proteome</keyword>
<keyword evidence="1" id="KW-1133">Transmembrane helix</keyword>
<protein>
    <submittedName>
        <fullName evidence="2">Uncharacterized protein</fullName>
    </submittedName>
</protein>
<evidence type="ECO:0000313" key="3">
    <source>
        <dbReference type="Proteomes" id="UP000729402"/>
    </source>
</evidence>
<sequence>MSVSLGLFVLSNSPVSKSTAARRRCKQRIGANLLHSASAHADVTPLQCIYGVVEAEVFILLLVLLAVSRRTEDHQLLHRRYLSTGLQLHW</sequence>
<accession>A0A8J5VEG5</accession>
<dbReference type="AlphaFoldDB" id="A0A8J5VEG5"/>
<organism evidence="2 3">
    <name type="scientific">Zizania palustris</name>
    <name type="common">Northern wild rice</name>
    <dbReference type="NCBI Taxonomy" id="103762"/>
    <lineage>
        <taxon>Eukaryota</taxon>
        <taxon>Viridiplantae</taxon>
        <taxon>Streptophyta</taxon>
        <taxon>Embryophyta</taxon>
        <taxon>Tracheophyta</taxon>
        <taxon>Spermatophyta</taxon>
        <taxon>Magnoliopsida</taxon>
        <taxon>Liliopsida</taxon>
        <taxon>Poales</taxon>
        <taxon>Poaceae</taxon>
        <taxon>BOP clade</taxon>
        <taxon>Oryzoideae</taxon>
        <taxon>Oryzeae</taxon>
        <taxon>Zizaniinae</taxon>
        <taxon>Zizania</taxon>
    </lineage>
</organism>
<evidence type="ECO:0000313" key="2">
    <source>
        <dbReference type="EMBL" id="KAG8056776.1"/>
    </source>
</evidence>
<dbReference type="EMBL" id="JAAALK010000287">
    <property type="protein sequence ID" value="KAG8056776.1"/>
    <property type="molecule type" value="Genomic_DNA"/>
</dbReference>
<feature type="transmembrane region" description="Helical" evidence="1">
    <location>
        <begin position="44"/>
        <end position="67"/>
    </location>
</feature>
<reference evidence="2" key="1">
    <citation type="journal article" date="2021" name="bioRxiv">
        <title>Whole Genome Assembly and Annotation of Northern Wild Rice, Zizania palustris L., Supports a Whole Genome Duplication in the Zizania Genus.</title>
        <authorList>
            <person name="Haas M."/>
            <person name="Kono T."/>
            <person name="Macchietto M."/>
            <person name="Millas R."/>
            <person name="McGilp L."/>
            <person name="Shao M."/>
            <person name="Duquette J."/>
            <person name="Hirsch C.N."/>
            <person name="Kimball J."/>
        </authorList>
    </citation>
    <scope>NUCLEOTIDE SEQUENCE</scope>
    <source>
        <tissue evidence="2">Fresh leaf tissue</tissue>
    </source>
</reference>